<dbReference type="GO" id="GO:0000981">
    <property type="term" value="F:DNA-binding transcription factor activity, RNA polymerase II-specific"/>
    <property type="evidence" value="ECO:0007669"/>
    <property type="project" value="TreeGrafter"/>
</dbReference>
<gene>
    <name evidence="9" type="ORF">SmJEL517_g01970</name>
</gene>
<dbReference type="InterPro" id="IPR039355">
    <property type="entry name" value="Transcription_factor_GATA"/>
</dbReference>
<dbReference type="GO" id="GO:0000978">
    <property type="term" value="F:RNA polymerase II cis-regulatory region sequence-specific DNA binding"/>
    <property type="evidence" value="ECO:0007669"/>
    <property type="project" value="TreeGrafter"/>
</dbReference>
<keyword evidence="4" id="KW-0862">Zinc</keyword>
<protein>
    <recommendedName>
        <fullName evidence="8">GATA-type domain-containing protein</fullName>
    </recommendedName>
</protein>
<dbReference type="SMART" id="SM00401">
    <property type="entry name" value="ZnF_GATA"/>
    <property type="match status" value="2"/>
</dbReference>
<dbReference type="InterPro" id="IPR000679">
    <property type="entry name" value="Znf_GATA"/>
</dbReference>
<organism evidence="9 10">
    <name type="scientific">Synchytrium microbalum</name>
    <dbReference type="NCBI Taxonomy" id="1806994"/>
    <lineage>
        <taxon>Eukaryota</taxon>
        <taxon>Fungi</taxon>
        <taxon>Fungi incertae sedis</taxon>
        <taxon>Chytridiomycota</taxon>
        <taxon>Chytridiomycota incertae sedis</taxon>
        <taxon>Chytridiomycetes</taxon>
        <taxon>Synchytriales</taxon>
        <taxon>Synchytriaceae</taxon>
        <taxon>Synchytrium</taxon>
    </lineage>
</organism>
<dbReference type="GO" id="GO:0008270">
    <property type="term" value="F:zinc ion binding"/>
    <property type="evidence" value="ECO:0007669"/>
    <property type="project" value="UniProtKB-KW"/>
</dbReference>
<feature type="region of interest" description="Disordered" evidence="7">
    <location>
        <begin position="458"/>
        <end position="503"/>
    </location>
</feature>
<name>A0A507C8R5_9FUNG</name>
<dbReference type="PRINTS" id="PR00619">
    <property type="entry name" value="GATAZNFINGER"/>
</dbReference>
<dbReference type="OrthoDB" id="515401at2759"/>
<keyword evidence="2" id="KW-0479">Metal-binding</keyword>
<feature type="region of interest" description="Disordered" evidence="7">
    <location>
        <begin position="253"/>
        <end position="328"/>
    </location>
</feature>
<evidence type="ECO:0000313" key="10">
    <source>
        <dbReference type="Proteomes" id="UP000319731"/>
    </source>
</evidence>
<reference evidence="9 10" key="1">
    <citation type="journal article" date="2019" name="Sci. Rep.">
        <title>Comparative genomics of chytrid fungi reveal insights into the obligate biotrophic and pathogenic lifestyle of Synchytrium endobioticum.</title>
        <authorList>
            <person name="van de Vossenberg B.T.L.H."/>
            <person name="Warris S."/>
            <person name="Nguyen H.D.T."/>
            <person name="van Gent-Pelzer M.P.E."/>
            <person name="Joly D.L."/>
            <person name="van de Geest H.C."/>
            <person name="Bonants P.J.M."/>
            <person name="Smith D.S."/>
            <person name="Levesque C.A."/>
            <person name="van der Lee T.A.J."/>
        </authorList>
    </citation>
    <scope>NUCLEOTIDE SEQUENCE [LARGE SCALE GENOMIC DNA]</scope>
    <source>
        <strain evidence="9 10">JEL517</strain>
    </source>
</reference>
<feature type="domain" description="GATA-type" evidence="8">
    <location>
        <begin position="413"/>
        <end position="469"/>
    </location>
</feature>
<sequence>MSASRTFAGDSATTLGKTYSVDDLAESWKLISSINQENSTPRRRWSLRRVSATSLDRMDYSAKTLSTSSLASSLPNVYNATQQPPQQHAVPHQKSYSESTLVQDQWFASQINPELTQTVPTMYDFQNLASSSSSYIDLEDLMFDNGPTLQQQDYNFPPQLPSWGGLEHLFTPEQTYSQMPYGNSILDAWKPMVTLPVAPQLPQQPQRPQIPSISRPNIAAVPEPSKASSLAQALIMPESATAAPVVKQEPCVHVQEAKSQNEPSSLPVPLKKEQHSSPASPPHTVPRQRASRRVSRKTAVVASPASSESSPSPSRASVSPSEDDREPLGDSVVAEEYFAPPTAPFSATPSAIDTVDTPRKMICKNCLITSTPFWRRSVHDELLCNACGLYLKLHGRHRPQTLVKSAVTAPVVDAPATKCSNCETLSTPLWRKNDQGKPLCNACGLFYKLHHRARPANGLAGASHVTRKRNRAARSSKSDESEDSDEEYSVGSSSSSTNKRTKA</sequence>
<dbReference type="Pfam" id="PF00320">
    <property type="entry name" value="GATA"/>
    <property type="match status" value="2"/>
</dbReference>
<comment type="subcellular location">
    <subcellularLocation>
        <location evidence="1">Nucleus</location>
    </subcellularLocation>
</comment>
<feature type="domain" description="GATA-type" evidence="8">
    <location>
        <begin position="363"/>
        <end position="410"/>
    </location>
</feature>
<evidence type="ECO:0000313" key="9">
    <source>
        <dbReference type="EMBL" id="TPX35728.1"/>
    </source>
</evidence>
<dbReference type="PROSITE" id="PS00344">
    <property type="entry name" value="GATA_ZN_FINGER_1"/>
    <property type="match status" value="1"/>
</dbReference>
<dbReference type="STRING" id="1806994.A0A507C8R5"/>
<feature type="compositionally biased region" description="Basic residues" evidence="7">
    <location>
        <begin position="465"/>
        <end position="474"/>
    </location>
</feature>
<dbReference type="Gene3D" id="3.30.50.10">
    <property type="entry name" value="Erythroid Transcription Factor GATA-1, subunit A"/>
    <property type="match status" value="2"/>
</dbReference>
<dbReference type="PANTHER" id="PTHR10071:SF281">
    <property type="entry name" value="BOX A-BINDING FACTOR-RELATED"/>
    <property type="match status" value="1"/>
</dbReference>
<dbReference type="InterPro" id="IPR013088">
    <property type="entry name" value="Znf_NHR/GATA"/>
</dbReference>
<comment type="caution">
    <text evidence="9">The sequence shown here is derived from an EMBL/GenBank/DDBJ whole genome shotgun (WGS) entry which is preliminary data.</text>
</comment>
<dbReference type="RefSeq" id="XP_031026160.1">
    <property type="nucleotide sequence ID" value="XM_031167898.1"/>
</dbReference>
<evidence type="ECO:0000259" key="8">
    <source>
        <dbReference type="PROSITE" id="PS50114"/>
    </source>
</evidence>
<accession>A0A507C8R5</accession>
<dbReference type="GO" id="GO:0005634">
    <property type="term" value="C:nucleus"/>
    <property type="evidence" value="ECO:0007669"/>
    <property type="project" value="UniProtKB-SubCell"/>
</dbReference>
<keyword evidence="5" id="KW-0539">Nucleus</keyword>
<evidence type="ECO:0000256" key="1">
    <source>
        <dbReference type="ARBA" id="ARBA00004123"/>
    </source>
</evidence>
<dbReference type="GeneID" id="42003195"/>
<evidence type="ECO:0000256" key="6">
    <source>
        <dbReference type="PROSITE-ProRule" id="PRU00094"/>
    </source>
</evidence>
<feature type="compositionally biased region" description="Low complexity" evidence="7">
    <location>
        <begin position="299"/>
        <end position="320"/>
    </location>
</feature>
<evidence type="ECO:0000256" key="4">
    <source>
        <dbReference type="ARBA" id="ARBA00022833"/>
    </source>
</evidence>
<keyword evidence="3 6" id="KW-0863">Zinc-finger</keyword>
<dbReference type="Proteomes" id="UP000319731">
    <property type="component" value="Unassembled WGS sequence"/>
</dbReference>
<dbReference type="PROSITE" id="PS50114">
    <property type="entry name" value="GATA_ZN_FINGER_2"/>
    <property type="match status" value="2"/>
</dbReference>
<dbReference type="GO" id="GO:0000122">
    <property type="term" value="P:negative regulation of transcription by RNA polymerase II"/>
    <property type="evidence" value="ECO:0007669"/>
    <property type="project" value="TreeGrafter"/>
</dbReference>
<dbReference type="SUPFAM" id="SSF57716">
    <property type="entry name" value="Glucocorticoid receptor-like (DNA-binding domain)"/>
    <property type="match status" value="2"/>
</dbReference>
<proteinExistence type="predicted"/>
<dbReference type="CDD" id="cd00202">
    <property type="entry name" value="ZnF_GATA"/>
    <property type="match status" value="2"/>
</dbReference>
<keyword evidence="10" id="KW-1185">Reference proteome</keyword>
<evidence type="ECO:0000256" key="3">
    <source>
        <dbReference type="ARBA" id="ARBA00022771"/>
    </source>
</evidence>
<evidence type="ECO:0000256" key="7">
    <source>
        <dbReference type="SAM" id="MobiDB-lite"/>
    </source>
</evidence>
<dbReference type="PANTHER" id="PTHR10071">
    <property type="entry name" value="TRANSCRIPTION FACTOR GATA FAMILY MEMBER"/>
    <property type="match status" value="1"/>
</dbReference>
<dbReference type="AlphaFoldDB" id="A0A507C8R5"/>
<evidence type="ECO:0000256" key="5">
    <source>
        <dbReference type="ARBA" id="ARBA00023242"/>
    </source>
</evidence>
<dbReference type="GO" id="GO:0045944">
    <property type="term" value="P:positive regulation of transcription by RNA polymerase II"/>
    <property type="evidence" value="ECO:0007669"/>
    <property type="project" value="TreeGrafter"/>
</dbReference>
<evidence type="ECO:0000256" key="2">
    <source>
        <dbReference type="ARBA" id="ARBA00022723"/>
    </source>
</evidence>
<dbReference type="EMBL" id="QEAO01000007">
    <property type="protein sequence ID" value="TPX35728.1"/>
    <property type="molecule type" value="Genomic_DNA"/>
</dbReference>